<feature type="transmembrane region" description="Helical" evidence="1">
    <location>
        <begin position="7"/>
        <end position="24"/>
    </location>
</feature>
<proteinExistence type="predicted"/>
<dbReference type="Proteomes" id="UP000298616">
    <property type="component" value="Chromosome"/>
</dbReference>
<organism evidence="2 3">
    <name type="scientific">Mangrovivirga cuniculi</name>
    <dbReference type="NCBI Taxonomy" id="2715131"/>
    <lineage>
        <taxon>Bacteria</taxon>
        <taxon>Pseudomonadati</taxon>
        <taxon>Bacteroidota</taxon>
        <taxon>Cytophagia</taxon>
        <taxon>Cytophagales</taxon>
        <taxon>Mangrovivirgaceae</taxon>
        <taxon>Mangrovivirga</taxon>
    </lineage>
</organism>
<keyword evidence="1" id="KW-1133">Transmembrane helix</keyword>
<protein>
    <submittedName>
        <fullName evidence="2">Uncharacterized protein</fullName>
    </submittedName>
</protein>
<gene>
    <name evidence="2" type="ORF">DCC35_03385</name>
</gene>
<evidence type="ECO:0000313" key="3">
    <source>
        <dbReference type="Proteomes" id="UP000298616"/>
    </source>
</evidence>
<accession>A0A4D7JBW4</accession>
<sequence length="67" mass="7887">MKRMYNVIGVVTGMVLIYLGMIAFDIPFPFVFTLFLAIHVGTIYMVYTILKAPYKSKKTFDQQWYDH</sequence>
<dbReference type="RefSeq" id="WP_137089460.1">
    <property type="nucleotide sequence ID" value="NZ_CP028923.1"/>
</dbReference>
<keyword evidence="3" id="KW-1185">Reference proteome</keyword>
<dbReference type="AlphaFoldDB" id="A0A4D7JBW4"/>
<keyword evidence="1" id="KW-0812">Transmembrane</keyword>
<dbReference type="EMBL" id="CP028923">
    <property type="protein sequence ID" value="QCK13869.1"/>
    <property type="molecule type" value="Genomic_DNA"/>
</dbReference>
<dbReference type="KEGG" id="fpf:DCC35_03385"/>
<reference evidence="2 3" key="1">
    <citation type="submission" date="2018-04" db="EMBL/GenBank/DDBJ databases">
        <title>Complete genome uncultured novel isolate.</title>
        <authorList>
            <person name="Merlino G."/>
        </authorList>
    </citation>
    <scope>NUCLEOTIDE SEQUENCE [LARGE SCALE GENOMIC DNA]</scope>
    <source>
        <strain evidence="3">R1DC9</strain>
    </source>
</reference>
<evidence type="ECO:0000313" key="2">
    <source>
        <dbReference type="EMBL" id="QCK13869.1"/>
    </source>
</evidence>
<dbReference type="OrthoDB" id="964187at2"/>
<evidence type="ECO:0000256" key="1">
    <source>
        <dbReference type="SAM" id="Phobius"/>
    </source>
</evidence>
<name>A0A4D7JBW4_9BACT</name>
<keyword evidence="1" id="KW-0472">Membrane</keyword>
<feature type="transmembrane region" description="Helical" evidence="1">
    <location>
        <begin position="30"/>
        <end position="50"/>
    </location>
</feature>